<keyword evidence="6 12" id="KW-0408">Iron</keyword>
<keyword evidence="15" id="KW-1185">Reference proteome</keyword>
<evidence type="ECO:0000259" key="13">
    <source>
        <dbReference type="SMART" id="SM00478"/>
    </source>
</evidence>
<dbReference type="Gene3D" id="1.10.340.30">
    <property type="entry name" value="Hypothetical protein, domain 2"/>
    <property type="match status" value="1"/>
</dbReference>
<dbReference type="PANTHER" id="PTHR10359:SF18">
    <property type="entry name" value="ENDONUCLEASE III"/>
    <property type="match status" value="1"/>
</dbReference>
<dbReference type="SMART" id="SM00478">
    <property type="entry name" value="ENDO3c"/>
    <property type="match status" value="1"/>
</dbReference>
<dbReference type="FunFam" id="1.10.340.30:FF:000001">
    <property type="entry name" value="Endonuclease III"/>
    <property type="match status" value="1"/>
</dbReference>
<dbReference type="AlphaFoldDB" id="A0A518BUJ2"/>
<feature type="domain" description="HhH-GPD" evidence="13">
    <location>
        <begin position="43"/>
        <end position="191"/>
    </location>
</feature>
<keyword evidence="5 12" id="KW-0378">Hydrolase</keyword>
<dbReference type="Proteomes" id="UP000320386">
    <property type="component" value="Chromosome"/>
</dbReference>
<evidence type="ECO:0000256" key="5">
    <source>
        <dbReference type="ARBA" id="ARBA00022801"/>
    </source>
</evidence>
<comment type="similarity">
    <text evidence="1 12">Belongs to the Nth/MutY family.</text>
</comment>
<dbReference type="InterPro" id="IPR003265">
    <property type="entry name" value="HhH-GPD_domain"/>
</dbReference>
<keyword evidence="8 12" id="KW-0238">DNA-binding</keyword>
<evidence type="ECO:0000256" key="8">
    <source>
        <dbReference type="ARBA" id="ARBA00023125"/>
    </source>
</evidence>
<accession>A0A518BUJ2</accession>
<dbReference type="GO" id="GO:0003677">
    <property type="term" value="F:DNA binding"/>
    <property type="evidence" value="ECO:0007669"/>
    <property type="project" value="UniProtKB-UniRule"/>
</dbReference>
<dbReference type="HAMAP" id="MF_00942">
    <property type="entry name" value="Nth"/>
    <property type="match status" value="1"/>
</dbReference>
<organism evidence="14 15">
    <name type="scientific">Mucisphaera calidilacus</name>
    <dbReference type="NCBI Taxonomy" id="2527982"/>
    <lineage>
        <taxon>Bacteria</taxon>
        <taxon>Pseudomonadati</taxon>
        <taxon>Planctomycetota</taxon>
        <taxon>Phycisphaerae</taxon>
        <taxon>Phycisphaerales</taxon>
        <taxon>Phycisphaeraceae</taxon>
        <taxon>Mucisphaera</taxon>
    </lineage>
</organism>
<dbReference type="EMBL" id="CP036280">
    <property type="protein sequence ID" value="QDU70655.1"/>
    <property type="molecule type" value="Genomic_DNA"/>
</dbReference>
<dbReference type="Pfam" id="PF00633">
    <property type="entry name" value="HHH"/>
    <property type="match status" value="1"/>
</dbReference>
<dbReference type="GO" id="GO:0051539">
    <property type="term" value="F:4 iron, 4 sulfur cluster binding"/>
    <property type="evidence" value="ECO:0007669"/>
    <property type="project" value="UniProtKB-UniRule"/>
</dbReference>
<dbReference type="GO" id="GO:0046872">
    <property type="term" value="F:metal ion binding"/>
    <property type="evidence" value="ECO:0007669"/>
    <property type="project" value="UniProtKB-KW"/>
</dbReference>
<dbReference type="InterPro" id="IPR023170">
    <property type="entry name" value="HhH_base_excis_C"/>
</dbReference>
<keyword evidence="3 12" id="KW-0479">Metal-binding</keyword>
<keyword evidence="11 12" id="KW-0326">Glycosidase</keyword>
<dbReference type="InterPro" id="IPR000445">
    <property type="entry name" value="HhH_motif"/>
</dbReference>
<feature type="binding site" evidence="12">
    <location>
        <position position="193"/>
    </location>
    <ligand>
        <name>[4Fe-4S] cluster</name>
        <dbReference type="ChEBI" id="CHEBI:49883"/>
    </ligand>
</feature>
<proteinExistence type="inferred from homology"/>
<evidence type="ECO:0000256" key="3">
    <source>
        <dbReference type="ARBA" id="ARBA00022723"/>
    </source>
</evidence>
<evidence type="ECO:0000256" key="12">
    <source>
        <dbReference type="HAMAP-Rule" id="MF_00942"/>
    </source>
</evidence>
<dbReference type="InterPro" id="IPR004036">
    <property type="entry name" value="Endonuclease-III-like_CS2"/>
</dbReference>
<evidence type="ECO:0000256" key="10">
    <source>
        <dbReference type="ARBA" id="ARBA00023239"/>
    </source>
</evidence>
<dbReference type="GO" id="GO:0019104">
    <property type="term" value="F:DNA N-glycosylase activity"/>
    <property type="evidence" value="ECO:0007669"/>
    <property type="project" value="UniProtKB-UniRule"/>
</dbReference>
<keyword evidence="4 12" id="KW-0227">DNA damage</keyword>
<keyword evidence="10 12" id="KW-0456">Lyase</keyword>
<evidence type="ECO:0000256" key="1">
    <source>
        <dbReference type="ARBA" id="ARBA00008343"/>
    </source>
</evidence>
<dbReference type="PIRSF" id="PIRSF001435">
    <property type="entry name" value="Nth"/>
    <property type="match status" value="1"/>
</dbReference>
<feature type="binding site" evidence="12">
    <location>
        <position position="203"/>
    </location>
    <ligand>
        <name>[4Fe-4S] cluster</name>
        <dbReference type="ChEBI" id="CHEBI:49883"/>
    </ligand>
</feature>
<dbReference type="PROSITE" id="PS00764">
    <property type="entry name" value="ENDONUCLEASE_III_1"/>
    <property type="match status" value="1"/>
</dbReference>
<dbReference type="InterPro" id="IPR011257">
    <property type="entry name" value="DNA_glycosylase"/>
</dbReference>
<evidence type="ECO:0000256" key="7">
    <source>
        <dbReference type="ARBA" id="ARBA00023014"/>
    </source>
</evidence>
<evidence type="ECO:0000313" key="15">
    <source>
        <dbReference type="Proteomes" id="UP000320386"/>
    </source>
</evidence>
<dbReference type="PANTHER" id="PTHR10359">
    <property type="entry name" value="A/G-SPECIFIC ADENINE GLYCOSYLASE/ENDONUCLEASE III"/>
    <property type="match status" value="1"/>
</dbReference>
<dbReference type="NCBIfam" id="TIGR01083">
    <property type="entry name" value="nth"/>
    <property type="match status" value="1"/>
</dbReference>
<evidence type="ECO:0000256" key="4">
    <source>
        <dbReference type="ARBA" id="ARBA00022763"/>
    </source>
</evidence>
<gene>
    <name evidence="14" type="primary">pdg</name>
    <name evidence="12" type="synonym">nth</name>
    <name evidence="14" type="ORF">Pan265_04850</name>
</gene>
<reference evidence="14 15" key="1">
    <citation type="submission" date="2019-02" db="EMBL/GenBank/DDBJ databases">
        <title>Deep-cultivation of Planctomycetes and their phenomic and genomic characterization uncovers novel biology.</title>
        <authorList>
            <person name="Wiegand S."/>
            <person name="Jogler M."/>
            <person name="Boedeker C."/>
            <person name="Pinto D."/>
            <person name="Vollmers J."/>
            <person name="Rivas-Marin E."/>
            <person name="Kohn T."/>
            <person name="Peeters S.H."/>
            <person name="Heuer A."/>
            <person name="Rast P."/>
            <person name="Oberbeckmann S."/>
            <person name="Bunk B."/>
            <person name="Jeske O."/>
            <person name="Meyerdierks A."/>
            <person name="Storesund J.E."/>
            <person name="Kallscheuer N."/>
            <person name="Luecker S."/>
            <person name="Lage O.M."/>
            <person name="Pohl T."/>
            <person name="Merkel B.J."/>
            <person name="Hornburger P."/>
            <person name="Mueller R.-W."/>
            <person name="Bruemmer F."/>
            <person name="Labrenz M."/>
            <person name="Spormann A.M."/>
            <person name="Op den Camp H."/>
            <person name="Overmann J."/>
            <person name="Amann R."/>
            <person name="Jetten M.S.M."/>
            <person name="Mascher T."/>
            <person name="Medema M.H."/>
            <person name="Devos D.P."/>
            <person name="Kaster A.-K."/>
            <person name="Ovreas L."/>
            <person name="Rohde M."/>
            <person name="Galperin M.Y."/>
            <person name="Jogler C."/>
        </authorList>
    </citation>
    <scope>NUCLEOTIDE SEQUENCE [LARGE SCALE GENOMIC DNA]</scope>
    <source>
        <strain evidence="14 15">Pan265</strain>
    </source>
</reference>
<dbReference type="GO" id="GO:0140078">
    <property type="term" value="F:class I DNA-(apurinic or apyrimidinic site) endonuclease activity"/>
    <property type="evidence" value="ECO:0007669"/>
    <property type="project" value="UniProtKB-EC"/>
</dbReference>
<keyword evidence="9 12" id="KW-0234">DNA repair</keyword>
<evidence type="ECO:0000256" key="11">
    <source>
        <dbReference type="ARBA" id="ARBA00023295"/>
    </source>
</evidence>
<keyword evidence="2 12" id="KW-0004">4Fe-4S</keyword>
<dbReference type="EC" id="4.2.99.18" evidence="12"/>
<dbReference type="Gene3D" id="1.10.1670.10">
    <property type="entry name" value="Helix-hairpin-Helix base-excision DNA repair enzymes (C-terminal)"/>
    <property type="match status" value="1"/>
</dbReference>
<dbReference type="InterPro" id="IPR004035">
    <property type="entry name" value="Endouclease-III_FeS-bd_BS"/>
</dbReference>
<keyword evidence="7 12" id="KW-0411">Iron-sulfur</keyword>
<comment type="cofactor">
    <cofactor evidence="12">
        <name>[4Fe-4S] cluster</name>
        <dbReference type="ChEBI" id="CHEBI:49883"/>
    </cofactor>
    <text evidence="12">Binds 1 [4Fe-4S] cluster.</text>
</comment>
<evidence type="ECO:0000256" key="6">
    <source>
        <dbReference type="ARBA" id="ARBA00023004"/>
    </source>
</evidence>
<comment type="function">
    <text evidence="12">DNA repair enzyme that has both DNA N-glycosylase activity and AP-lyase activity. The DNA N-glycosylase activity releases various damaged pyrimidines from DNA by cleaving the N-glycosidic bond, leaving an AP (apurinic/apyrimidinic) site. The AP-lyase activity cleaves the phosphodiester bond 3' to the AP site by a beta-elimination, leaving a 3'-terminal unsaturated sugar and a product with a terminal 5'-phosphate.</text>
</comment>
<comment type="catalytic activity">
    <reaction evidence="12">
        <text>2'-deoxyribonucleotide-(2'-deoxyribose 5'-phosphate)-2'-deoxyribonucleotide-DNA = a 3'-end 2'-deoxyribonucleotide-(2,3-dehydro-2,3-deoxyribose 5'-phosphate)-DNA + a 5'-end 5'-phospho-2'-deoxyribonucleoside-DNA + H(+)</text>
        <dbReference type="Rhea" id="RHEA:66592"/>
        <dbReference type="Rhea" id="RHEA-COMP:13180"/>
        <dbReference type="Rhea" id="RHEA-COMP:16897"/>
        <dbReference type="Rhea" id="RHEA-COMP:17067"/>
        <dbReference type="ChEBI" id="CHEBI:15378"/>
        <dbReference type="ChEBI" id="CHEBI:136412"/>
        <dbReference type="ChEBI" id="CHEBI:157695"/>
        <dbReference type="ChEBI" id="CHEBI:167181"/>
        <dbReference type="EC" id="4.2.99.18"/>
    </reaction>
</comment>
<dbReference type="GO" id="GO:0006285">
    <property type="term" value="P:base-excision repair, AP site formation"/>
    <property type="evidence" value="ECO:0007669"/>
    <property type="project" value="TreeGrafter"/>
</dbReference>
<dbReference type="PROSITE" id="PS01155">
    <property type="entry name" value="ENDONUCLEASE_III_2"/>
    <property type="match status" value="1"/>
</dbReference>
<dbReference type="CDD" id="cd00056">
    <property type="entry name" value="ENDO3c"/>
    <property type="match status" value="1"/>
</dbReference>
<evidence type="ECO:0000256" key="2">
    <source>
        <dbReference type="ARBA" id="ARBA00022485"/>
    </source>
</evidence>
<dbReference type="InterPro" id="IPR005759">
    <property type="entry name" value="Nth"/>
</dbReference>
<dbReference type="OrthoDB" id="9800977at2"/>
<evidence type="ECO:0000313" key="14">
    <source>
        <dbReference type="EMBL" id="QDU70655.1"/>
    </source>
</evidence>
<dbReference type="SUPFAM" id="SSF48150">
    <property type="entry name" value="DNA-glycosylase"/>
    <property type="match status" value="1"/>
</dbReference>
<sequence>MKPTTADKRRAARIYKKLLELYPDADCALHHRDPWQLVVATILSAQCTDARVNIVTPELFKAFPTPQAFADATPASIEPYVKTCGFFRNKAKNIHGAAIEVVETFQGEVPRTMEQLLTLPGVARKTANVVLGNAFGINVGMVVDTHIGRLAQRLGFTTFKDPVRIERDLMARFPAKNWTMLAHLLIAHGRAVCDARKPRCSTCPLKRSCPQNNVTNAA</sequence>
<dbReference type="FunFam" id="1.10.1670.10:FF:000001">
    <property type="entry name" value="Endonuclease III"/>
    <property type="match status" value="1"/>
</dbReference>
<name>A0A518BUJ2_9BACT</name>
<feature type="binding site" evidence="12">
    <location>
        <position position="200"/>
    </location>
    <ligand>
        <name>[4Fe-4S] cluster</name>
        <dbReference type="ChEBI" id="CHEBI:49883"/>
    </ligand>
</feature>
<protein>
    <recommendedName>
        <fullName evidence="12">Endonuclease III</fullName>
        <ecNumber evidence="12">4.2.99.18</ecNumber>
    </recommendedName>
    <alternativeName>
        <fullName evidence="12">DNA-(apurinic or apyrimidinic site) lyase</fullName>
    </alternativeName>
</protein>
<dbReference type="Pfam" id="PF00730">
    <property type="entry name" value="HhH-GPD"/>
    <property type="match status" value="1"/>
</dbReference>
<dbReference type="KEGG" id="mcad:Pan265_04850"/>
<evidence type="ECO:0000256" key="9">
    <source>
        <dbReference type="ARBA" id="ARBA00023204"/>
    </source>
</evidence>
<feature type="binding site" evidence="12">
    <location>
        <position position="209"/>
    </location>
    <ligand>
        <name>[4Fe-4S] cluster</name>
        <dbReference type="ChEBI" id="CHEBI:49883"/>
    </ligand>
</feature>
<dbReference type="RefSeq" id="WP_145444810.1">
    <property type="nucleotide sequence ID" value="NZ_CP036280.1"/>
</dbReference>